<dbReference type="CTD" id="20248461"/>
<dbReference type="STRING" id="225164.V4B080"/>
<feature type="transmembrane region" description="Helical" evidence="6">
    <location>
        <begin position="44"/>
        <end position="69"/>
    </location>
</feature>
<dbReference type="PRINTS" id="PR00259">
    <property type="entry name" value="TMFOUR"/>
</dbReference>
<dbReference type="SUPFAM" id="SSF48652">
    <property type="entry name" value="Tetraspanin"/>
    <property type="match status" value="1"/>
</dbReference>
<protein>
    <submittedName>
        <fullName evidence="7">Uncharacterized protein</fullName>
    </submittedName>
</protein>
<dbReference type="Pfam" id="PF00335">
    <property type="entry name" value="Tetraspanin"/>
    <property type="match status" value="1"/>
</dbReference>
<accession>V4B080</accession>
<keyword evidence="8" id="KW-1185">Reference proteome</keyword>
<evidence type="ECO:0000256" key="4">
    <source>
        <dbReference type="ARBA" id="ARBA00022989"/>
    </source>
</evidence>
<evidence type="ECO:0000256" key="1">
    <source>
        <dbReference type="ARBA" id="ARBA00004141"/>
    </source>
</evidence>
<dbReference type="InterPro" id="IPR018503">
    <property type="entry name" value="Tetraspanin_CS"/>
</dbReference>
<evidence type="ECO:0000313" key="8">
    <source>
        <dbReference type="Proteomes" id="UP000030746"/>
    </source>
</evidence>
<evidence type="ECO:0000256" key="2">
    <source>
        <dbReference type="ARBA" id="ARBA00006840"/>
    </source>
</evidence>
<dbReference type="OMA" id="QYIPESC"/>
<dbReference type="PANTHER" id="PTHR19282:SF527">
    <property type="entry name" value="TETRASPANIN"/>
    <property type="match status" value="1"/>
</dbReference>
<evidence type="ECO:0000256" key="3">
    <source>
        <dbReference type="ARBA" id="ARBA00022692"/>
    </source>
</evidence>
<keyword evidence="5 6" id="KW-0472">Membrane</keyword>
<comment type="similarity">
    <text evidence="2">Belongs to the tetraspanin (TM4SF) family.</text>
</comment>
<evidence type="ECO:0000313" key="7">
    <source>
        <dbReference type="EMBL" id="ESO99431.1"/>
    </source>
</evidence>
<dbReference type="EMBL" id="KB201037">
    <property type="protein sequence ID" value="ESO99431.1"/>
    <property type="molecule type" value="Genomic_DNA"/>
</dbReference>
<dbReference type="Proteomes" id="UP000030746">
    <property type="component" value="Unassembled WGS sequence"/>
</dbReference>
<keyword evidence="3 6" id="KW-0812">Transmembrane</keyword>
<dbReference type="InterPro" id="IPR008952">
    <property type="entry name" value="Tetraspanin_EC2_sf"/>
</dbReference>
<dbReference type="RefSeq" id="XP_009049918.1">
    <property type="nucleotide sequence ID" value="XM_009051670.1"/>
</dbReference>
<dbReference type="AlphaFoldDB" id="V4B080"/>
<comment type="subcellular location">
    <subcellularLocation>
        <location evidence="1">Membrane</location>
        <topology evidence="1">Multi-pass membrane protein</topology>
    </subcellularLocation>
</comment>
<dbReference type="OrthoDB" id="10033535at2759"/>
<dbReference type="KEGG" id="lgi:LOTGIDRAFT_231077"/>
<feature type="transmembrane region" description="Helical" evidence="6">
    <location>
        <begin position="122"/>
        <end position="146"/>
    </location>
</feature>
<dbReference type="HOGENOM" id="CLU_055524_4_0_1"/>
<dbReference type="GeneID" id="20248461"/>
<dbReference type="PROSITE" id="PS00421">
    <property type="entry name" value="TM4_1"/>
    <property type="match status" value="1"/>
</dbReference>
<gene>
    <name evidence="7" type="ORF">LOTGIDRAFT_231077</name>
</gene>
<keyword evidence="4 6" id="KW-1133">Transmembrane helix</keyword>
<dbReference type="PANTHER" id="PTHR19282">
    <property type="entry name" value="TETRASPANIN"/>
    <property type="match status" value="1"/>
</dbReference>
<reference evidence="7 8" key="1">
    <citation type="journal article" date="2013" name="Nature">
        <title>Insights into bilaterian evolution from three spiralian genomes.</title>
        <authorList>
            <person name="Simakov O."/>
            <person name="Marletaz F."/>
            <person name="Cho S.J."/>
            <person name="Edsinger-Gonzales E."/>
            <person name="Havlak P."/>
            <person name="Hellsten U."/>
            <person name="Kuo D.H."/>
            <person name="Larsson T."/>
            <person name="Lv J."/>
            <person name="Arendt D."/>
            <person name="Savage R."/>
            <person name="Osoegawa K."/>
            <person name="de Jong P."/>
            <person name="Grimwood J."/>
            <person name="Chapman J.A."/>
            <person name="Shapiro H."/>
            <person name="Aerts A."/>
            <person name="Otillar R.P."/>
            <person name="Terry A.Y."/>
            <person name="Boore J.L."/>
            <person name="Grigoriev I.V."/>
            <person name="Lindberg D.R."/>
            <person name="Seaver E.C."/>
            <person name="Weisblat D.A."/>
            <person name="Putnam N.H."/>
            <person name="Rokhsar D.S."/>
        </authorList>
    </citation>
    <scope>NUCLEOTIDE SEQUENCE [LARGE SCALE GENOMIC DNA]</scope>
</reference>
<feature type="transmembrane region" description="Helical" evidence="6">
    <location>
        <begin position="89"/>
        <end position="115"/>
    </location>
</feature>
<name>V4B080_LOTGI</name>
<evidence type="ECO:0000256" key="6">
    <source>
        <dbReference type="SAM" id="Phobius"/>
    </source>
</evidence>
<organism evidence="7 8">
    <name type="scientific">Lottia gigantea</name>
    <name type="common">Giant owl limpet</name>
    <dbReference type="NCBI Taxonomy" id="225164"/>
    <lineage>
        <taxon>Eukaryota</taxon>
        <taxon>Metazoa</taxon>
        <taxon>Spiralia</taxon>
        <taxon>Lophotrochozoa</taxon>
        <taxon>Mollusca</taxon>
        <taxon>Gastropoda</taxon>
        <taxon>Patellogastropoda</taxon>
        <taxon>Lottioidea</taxon>
        <taxon>Lottiidae</taxon>
        <taxon>Lottia</taxon>
    </lineage>
</organism>
<dbReference type="InterPro" id="IPR018499">
    <property type="entry name" value="Tetraspanin/Peripherin"/>
</dbReference>
<evidence type="ECO:0000256" key="5">
    <source>
        <dbReference type="ARBA" id="ARBA00023136"/>
    </source>
</evidence>
<proteinExistence type="inferred from homology"/>
<dbReference type="Gene3D" id="1.10.1450.10">
    <property type="entry name" value="Tetraspanin"/>
    <property type="match status" value="1"/>
</dbReference>
<feature type="transmembrane region" description="Helical" evidence="6">
    <location>
        <begin position="281"/>
        <end position="304"/>
    </location>
</feature>
<sequence length="314" mass="34801">MSRIMHEEKELALLKKRSSVNPPPLYSGLYNLDDKMGLNGCGNFLKYSMFCFNAIILVAGCGLLGLGIYTETSQTGLTKVSSILGSYLYSTLSLVLIIAGGVVIVLSFLGCCGALKEVKCMLVTFFILLLLMFTGLVIGGTLVYAFKDQIGEYTINELYKSLNTSYGLEGQTSVTEAWDSMQKMLHCCGVDGGINSTTSWAFYKEHTEWFRNQSDNMKRFVPESCCKSHMDLNVTKCQARLDKNIIPAIGPPVYYDMYNDQIFTEGCYTAFYNFIAGNVQILGGVGVGIGLIIVMGMVFSICLCKRIKDDYYFD</sequence>
<dbReference type="GO" id="GO:0005886">
    <property type="term" value="C:plasma membrane"/>
    <property type="evidence" value="ECO:0007669"/>
    <property type="project" value="TreeGrafter"/>
</dbReference>